<keyword evidence="3" id="KW-0597">Phosphoprotein</keyword>
<evidence type="ECO:0000313" key="12">
    <source>
        <dbReference type="Proteomes" id="UP000199202"/>
    </source>
</evidence>
<feature type="transmembrane region" description="Helical" evidence="9">
    <location>
        <begin position="59"/>
        <end position="91"/>
    </location>
</feature>
<dbReference type="Proteomes" id="UP000199202">
    <property type="component" value="Unassembled WGS sequence"/>
</dbReference>
<keyword evidence="9" id="KW-0472">Membrane</keyword>
<dbReference type="Gene3D" id="3.30.565.10">
    <property type="entry name" value="Histidine kinase-like ATPase, C-terminal domain"/>
    <property type="match status" value="1"/>
</dbReference>
<dbReference type="Gene3D" id="1.20.5.1930">
    <property type="match status" value="1"/>
</dbReference>
<dbReference type="InterPro" id="IPR036890">
    <property type="entry name" value="HATPase_C_sf"/>
</dbReference>
<evidence type="ECO:0000313" key="11">
    <source>
        <dbReference type="EMBL" id="SDM59092.1"/>
    </source>
</evidence>
<evidence type="ECO:0000256" key="4">
    <source>
        <dbReference type="ARBA" id="ARBA00022679"/>
    </source>
</evidence>
<dbReference type="GO" id="GO:0016020">
    <property type="term" value="C:membrane"/>
    <property type="evidence" value="ECO:0007669"/>
    <property type="project" value="InterPro"/>
</dbReference>
<gene>
    <name evidence="11" type="ORF">SAMN05421869_14844</name>
</gene>
<proteinExistence type="predicted"/>
<evidence type="ECO:0000256" key="7">
    <source>
        <dbReference type="ARBA" id="ARBA00022840"/>
    </source>
</evidence>
<evidence type="ECO:0000256" key="6">
    <source>
        <dbReference type="ARBA" id="ARBA00022777"/>
    </source>
</evidence>
<keyword evidence="9" id="KW-1133">Transmembrane helix</keyword>
<keyword evidence="6 11" id="KW-0418">Kinase</keyword>
<dbReference type="Pfam" id="PF07730">
    <property type="entry name" value="HisKA_3"/>
    <property type="match status" value="1"/>
</dbReference>
<keyword evidence="12" id="KW-1185">Reference proteome</keyword>
<dbReference type="InterPro" id="IPR050482">
    <property type="entry name" value="Sensor_HK_TwoCompSys"/>
</dbReference>
<keyword evidence="8" id="KW-0902">Two-component regulatory system</keyword>
<dbReference type="SUPFAM" id="SSF55874">
    <property type="entry name" value="ATPase domain of HSP90 chaperone/DNA topoisomerase II/histidine kinase"/>
    <property type="match status" value="1"/>
</dbReference>
<dbReference type="GO" id="GO:0046983">
    <property type="term" value="F:protein dimerization activity"/>
    <property type="evidence" value="ECO:0007669"/>
    <property type="project" value="InterPro"/>
</dbReference>
<dbReference type="GO" id="GO:0000155">
    <property type="term" value="F:phosphorelay sensor kinase activity"/>
    <property type="evidence" value="ECO:0007669"/>
    <property type="project" value="InterPro"/>
</dbReference>
<keyword evidence="5" id="KW-0547">Nucleotide-binding</keyword>
<dbReference type="PANTHER" id="PTHR24421:SF10">
    <property type="entry name" value="NITRATE_NITRITE SENSOR PROTEIN NARQ"/>
    <property type="match status" value="1"/>
</dbReference>
<dbReference type="AlphaFoldDB" id="A0A1G9UGM8"/>
<dbReference type="CDD" id="cd16917">
    <property type="entry name" value="HATPase_UhpB-NarQ-NarX-like"/>
    <property type="match status" value="1"/>
</dbReference>
<evidence type="ECO:0000256" key="2">
    <source>
        <dbReference type="ARBA" id="ARBA00012438"/>
    </source>
</evidence>
<dbReference type="PANTHER" id="PTHR24421">
    <property type="entry name" value="NITRATE/NITRITE SENSOR PROTEIN NARX-RELATED"/>
    <property type="match status" value="1"/>
</dbReference>
<feature type="transmembrane region" description="Helical" evidence="9">
    <location>
        <begin position="125"/>
        <end position="142"/>
    </location>
</feature>
<evidence type="ECO:0000256" key="9">
    <source>
        <dbReference type="SAM" id="Phobius"/>
    </source>
</evidence>
<keyword evidence="7" id="KW-0067">ATP-binding</keyword>
<evidence type="ECO:0000256" key="8">
    <source>
        <dbReference type="ARBA" id="ARBA00023012"/>
    </source>
</evidence>
<name>A0A1G9UGM8_9ACTN</name>
<keyword evidence="9" id="KW-0812">Transmembrane</keyword>
<dbReference type="GO" id="GO:0005524">
    <property type="term" value="F:ATP binding"/>
    <property type="evidence" value="ECO:0007669"/>
    <property type="project" value="UniProtKB-KW"/>
</dbReference>
<reference evidence="11 12" key="1">
    <citation type="submission" date="2016-10" db="EMBL/GenBank/DDBJ databases">
        <authorList>
            <person name="de Groot N.N."/>
        </authorList>
    </citation>
    <scope>NUCLEOTIDE SEQUENCE [LARGE SCALE GENOMIC DNA]</scope>
    <source>
        <strain evidence="11 12">CGMCC 4.6533</strain>
    </source>
</reference>
<dbReference type="InterPro" id="IPR011712">
    <property type="entry name" value="Sig_transdc_His_kin_sub3_dim/P"/>
</dbReference>
<keyword evidence="4" id="KW-0808">Transferase</keyword>
<sequence>MNRAAFLGLARADGVAVCCYLALFTMLPTFEPEVESDAGMGFVAVAGLVAIAVRRRVPYVAVAVMLSALLSGYVLGTGVIPYLIGLGMALYTVGVQRRRRESWLTAVAVLAVVVTADLLAGWQDLWGTLVWAGLTLTGGALVRSQRAYVTAVKDRAARAEQARESEAGRRVAEERLQVARDVHDAIGHRIAVINVQSAVAAQLLRSSPEGAAEALEHVRQASANALNELGELLDVLRNGRSETHAAGLESIGELMDGFRAAGLAVDVTIEGRPYPLPLTTNQAAYRIVQESLTNALTHGAGGTASLCVAYRPGSVRIQVGNPLRDPDAAPVVRPAPLPVGGSGIIGMRERAARAGGTLRTLVGHGVFTVTVHLPSGKTR</sequence>
<dbReference type="OrthoDB" id="227596at2"/>
<feature type="domain" description="Signal transduction histidine kinase subgroup 3 dimerisation and phosphoacceptor" evidence="10">
    <location>
        <begin position="174"/>
        <end position="238"/>
    </location>
</feature>
<organism evidence="11 12">
    <name type="scientific">Nonomuraea jiangxiensis</name>
    <dbReference type="NCBI Taxonomy" id="633440"/>
    <lineage>
        <taxon>Bacteria</taxon>
        <taxon>Bacillati</taxon>
        <taxon>Actinomycetota</taxon>
        <taxon>Actinomycetes</taxon>
        <taxon>Streptosporangiales</taxon>
        <taxon>Streptosporangiaceae</taxon>
        <taxon>Nonomuraea</taxon>
    </lineage>
</organism>
<evidence type="ECO:0000256" key="3">
    <source>
        <dbReference type="ARBA" id="ARBA00022553"/>
    </source>
</evidence>
<dbReference type="EMBL" id="FNDJ01000048">
    <property type="protein sequence ID" value="SDM59092.1"/>
    <property type="molecule type" value="Genomic_DNA"/>
</dbReference>
<evidence type="ECO:0000256" key="5">
    <source>
        <dbReference type="ARBA" id="ARBA00022741"/>
    </source>
</evidence>
<protein>
    <recommendedName>
        <fullName evidence="2">histidine kinase</fullName>
        <ecNumber evidence="2">2.7.13.3</ecNumber>
    </recommendedName>
</protein>
<feature type="transmembrane region" description="Helical" evidence="9">
    <location>
        <begin position="6"/>
        <end position="27"/>
    </location>
</feature>
<evidence type="ECO:0000256" key="1">
    <source>
        <dbReference type="ARBA" id="ARBA00000085"/>
    </source>
</evidence>
<comment type="catalytic activity">
    <reaction evidence="1">
        <text>ATP + protein L-histidine = ADP + protein N-phospho-L-histidine.</text>
        <dbReference type="EC" id="2.7.13.3"/>
    </reaction>
</comment>
<dbReference type="STRING" id="633440.SAMN05421869_14844"/>
<dbReference type="EC" id="2.7.13.3" evidence="2"/>
<accession>A0A1G9UGM8</accession>
<evidence type="ECO:0000259" key="10">
    <source>
        <dbReference type="Pfam" id="PF07730"/>
    </source>
</evidence>
<feature type="transmembrane region" description="Helical" evidence="9">
    <location>
        <begin position="103"/>
        <end position="119"/>
    </location>
</feature>